<keyword evidence="1" id="KW-0732">Signal</keyword>
<organism evidence="2 3">
    <name type="scientific">Leucothrix arctica</name>
    <dbReference type="NCBI Taxonomy" id="1481894"/>
    <lineage>
        <taxon>Bacteria</taxon>
        <taxon>Pseudomonadati</taxon>
        <taxon>Pseudomonadota</taxon>
        <taxon>Gammaproteobacteria</taxon>
        <taxon>Thiotrichales</taxon>
        <taxon>Thiotrichaceae</taxon>
        <taxon>Leucothrix</taxon>
    </lineage>
</organism>
<dbReference type="Proteomes" id="UP000245506">
    <property type="component" value="Unassembled WGS sequence"/>
</dbReference>
<keyword evidence="3" id="KW-1185">Reference proteome</keyword>
<dbReference type="AlphaFoldDB" id="A0A317CMI7"/>
<evidence type="ECO:0000313" key="3">
    <source>
        <dbReference type="Proteomes" id="UP000245506"/>
    </source>
</evidence>
<comment type="caution">
    <text evidence="2">The sequence shown here is derived from an EMBL/GenBank/DDBJ whole genome shotgun (WGS) entry which is preliminary data.</text>
</comment>
<accession>A0A317CMI7</accession>
<feature type="chain" id="PRO_5016414916" description="SCP domain-containing protein" evidence="1">
    <location>
        <begin position="17"/>
        <end position="335"/>
    </location>
</feature>
<feature type="signal peptide" evidence="1">
    <location>
        <begin position="1"/>
        <end position="16"/>
    </location>
</feature>
<dbReference type="InterPro" id="IPR035940">
    <property type="entry name" value="CAP_sf"/>
</dbReference>
<evidence type="ECO:0000313" key="2">
    <source>
        <dbReference type="EMBL" id="PWQ99431.1"/>
    </source>
</evidence>
<dbReference type="RefSeq" id="WP_109821560.1">
    <property type="nucleotide sequence ID" value="NZ_QGKL01000005.1"/>
</dbReference>
<proteinExistence type="predicted"/>
<name>A0A317CMI7_9GAMM</name>
<evidence type="ECO:0008006" key="4">
    <source>
        <dbReference type="Google" id="ProtNLM"/>
    </source>
</evidence>
<evidence type="ECO:0000256" key="1">
    <source>
        <dbReference type="SAM" id="SignalP"/>
    </source>
</evidence>
<gene>
    <name evidence="2" type="ORF">DKT75_00915</name>
</gene>
<reference evidence="2 3" key="1">
    <citation type="submission" date="2018-05" db="EMBL/GenBank/DDBJ databases">
        <title>Leucothrix arctica sp. nov., isolated from Arctic seawater.</title>
        <authorList>
            <person name="Choi A."/>
            <person name="Baek K."/>
        </authorList>
    </citation>
    <scope>NUCLEOTIDE SEQUENCE [LARGE SCALE GENOMIC DNA]</scope>
    <source>
        <strain evidence="2 3">IMCC9719</strain>
    </source>
</reference>
<dbReference type="Gene3D" id="3.40.33.10">
    <property type="entry name" value="CAP"/>
    <property type="match status" value="1"/>
</dbReference>
<dbReference type="EMBL" id="QGKL01000005">
    <property type="protein sequence ID" value="PWQ99431.1"/>
    <property type="molecule type" value="Genomic_DNA"/>
</dbReference>
<sequence>MIKQLPLILITSLLLAACGGSSSGTDDGNNSISEDTNLDTGTDIAASPEIGKLSFICSANATTESLFTDTFVEDNWDDTSWSGPEAYEPVSVEQIASSFNTARNLDPTIKQKLLMPQQADWNAMTSSEKGLFLVNSERCARGLEPFEGISPELIHSSSSYANELSDSGEFSHSYGLYASPSARLSGYADVEVGTNADWMAQAENLSRHTSGNSSAYPTVYEPIARAIYTYLYDDSSSNYGHRTLSLIKIANENSGDVSAEGLFGLSKTTKQFVDSPFFTTDVTSVMHVFDPNENWDMSNVLSAPTIYGPETITDCMSGTFIESVDESGNNTSHCQ</sequence>
<dbReference type="PROSITE" id="PS51257">
    <property type="entry name" value="PROKAR_LIPOPROTEIN"/>
    <property type="match status" value="1"/>
</dbReference>
<protein>
    <recommendedName>
        <fullName evidence="4">SCP domain-containing protein</fullName>
    </recommendedName>
</protein>